<proteinExistence type="predicted"/>
<evidence type="ECO:0000313" key="1">
    <source>
        <dbReference type="EMBL" id="MBA0849434.1"/>
    </source>
</evidence>
<dbReference type="OrthoDB" id="2012063at2759"/>
<dbReference type="Pfam" id="PF06830">
    <property type="entry name" value="Root_cap"/>
    <property type="match status" value="1"/>
</dbReference>
<name>A0A7J9KSN9_GOSSC</name>
<gene>
    <name evidence="1" type="ORF">Goshw_016035</name>
</gene>
<evidence type="ECO:0000313" key="2">
    <source>
        <dbReference type="Proteomes" id="UP000593576"/>
    </source>
</evidence>
<keyword evidence="2" id="KW-1185">Reference proteome</keyword>
<comment type="caution">
    <text evidence="1">The sequence shown here is derived from an EMBL/GenBank/DDBJ whole genome shotgun (WGS) entry which is preliminary data.</text>
</comment>
<protein>
    <submittedName>
        <fullName evidence="1">Uncharacterized protein</fullName>
    </submittedName>
</protein>
<dbReference type="InterPro" id="IPR009646">
    <property type="entry name" value="Root_cap"/>
</dbReference>
<dbReference type="PANTHER" id="PTHR31656">
    <property type="entry name" value="ROOT CAP DOMAIN-CONTAINING PROTEIN"/>
    <property type="match status" value="1"/>
</dbReference>
<organism evidence="1 2">
    <name type="scientific">Gossypium schwendimanii</name>
    <name type="common">Cotton</name>
    <dbReference type="NCBI Taxonomy" id="34291"/>
    <lineage>
        <taxon>Eukaryota</taxon>
        <taxon>Viridiplantae</taxon>
        <taxon>Streptophyta</taxon>
        <taxon>Embryophyta</taxon>
        <taxon>Tracheophyta</taxon>
        <taxon>Spermatophyta</taxon>
        <taxon>Magnoliopsida</taxon>
        <taxon>eudicotyledons</taxon>
        <taxon>Gunneridae</taxon>
        <taxon>Pentapetalae</taxon>
        <taxon>rosids</taxon>
        <taxon>malvids</taxon>
        <taxon>Malvales</taxon>
        <taxon>Malvaceae</taxon>
        <taxon>Malvoideae</taxon>
        <taxon>Gossypium</taxon>
    </lineage>
</organism>
<sequence>MGLKGVTGILFNSHFISLEATKAATWNSEVDHLKFSYNWKELVVPEGHSRDYGECSSSEAVTKEDDRVHHYKVPFDDCFAHLEVQFRFFSLSSNVDGVLGRTYRPDFENPAKPGVVMPAAGGEDKYKTTSLLSLDCSTCLFSPETGSNQETTSQSEILTLDCTRGASTGYGIVCKK</sequence>
<dbReference type="AlphaFoldDB" id="A0A7J9KSN9"/>
<reference evidence="1 2" key="1">
    <citation type="journal article" date="2019" name="Genome Biol. Evol.">
        <title>Insights into the evolution of the New World diploid cottons (Gossypium, subgenus Houzingenia) based on genome sequencing.</title>
        <authorList>
            <person name="Grover C.E."/>
            <person name="Arick M.A. 2nd"/>
            <person name="Thrash A."/>
            <person name="Conover J.L."/>
            <person name="Sanders W.S."/>
            <person name="Peterson D.G."/>
            <person name="Frelichowski J.E."/>
            <person name="Scheffler J.A."/>
            <person name="Scheffler B.E."/>
            <person name="Wendel J.F."/>
        </authorList>
    </citation>
    <scope>NUCLEOTIDE SEQUENCE [LARGE SCALE GENOMIC DNA]</scope>
    <source>
        <strain evidence="1">1</strain>
        <tissue evidence="1">Leaf</tissue>
    </source>
</reference>
<accession>A0A7J9KSN9</accession>
<dbReference type="EMBL" id="JABFAF010000002">
    <property type="protein sequence ID" value="MBA0849434.1"/>
    <property type="molecule type" value="Genomic_DNA"/>
</dbReference>
<dbReference type="Proteomes" id="UP000593576">
    <property type="component" value="Unassembled WGS sequence"/>
</dbReference>